<accession>A0AAD1EN65</accession>
<evidence type="ECO:0000313" key="2">
    <source>
        <dbReference type="EMBL" id="AZZ56836.1"/>
    </source>
</evidence>
<reference evidence="2 3" key="1">
    <citation type="submission" date="2018-03" db="EMBL/GenBank/DDBJ databases">
        <title>Bacteriophage NCPPB3778 and a type I-E CRISPR drive the evolution of the US Biological Select Agent, Rathayibacter toxicus.</title>
        <authorList>
            <person name="Davis E.W.II."/>
            <person name="Tabima J.F."/>
            <person name="Weisberg A.J."/>
            <person name="Dantas Lopes L."/>
            <person name="Wiseman M.S."/>
            <person name="Wiseman M.S."/>
            <person name="Pupko T."/>
            <person name="Belcher M.S."/>
            <person name="Sechler A.J."/>
            <person name="Tancos M.A."/>
            <person name="Schroeder B.K."/>
            <person name="Murray T.D."/>
            <person name="Luster D.G."/>
            <person name="Schneider W.L."/>
            <person name="Rogers E."/>
            <person name="Andreote F.D."/>
            <person name="Grunwald N.J."/>
            <person name="Putnam M.L."/>
            <person name="Chang J.H."/>
        </authorList>
    </citation>
    <scope>NUCLEOTIDE SEQUENCE [LARGE SCALE GENOMIC DNA]</scope>
    <source>
        <strain evidence="2 3">NCCPB 2253</strain>
    </source>
</reference>
<feature type="transmembrane region" description="Helical" evidence="1">
    <location>
        <begin position="7"/>
        <end position="25"/>
    </location>
</feature>
<gene>
    <name evidence="2" type="ORF">C7V51_13855</name>
</gene>
<organism evidence="2 3">
    <name type="scientific">Rathayibacter iranicus</name>
    <dbReference type="NCBI Taxonomy" id="59737"/>
    <lineage>
        <taxon>Bacteria</taxon>
        <taxon>Bacillati</taxon>
        <taxon>Actinomycetota</taxon>
        <taxon>Actinomycetes</taxon>
        <taxon>Micrococcales</taxon>
        <taxon>Microbacteriaceae</taxon>
        <taxon>Rathayibacter</taxon>
    </lineage>
</organism>
<proteinExistence type="predicted"/>
<dbReference type="RefSeq" id="WP_104354032.1">
    <property type="nucleotide sequence ID" value="NZ_CP028130.1"/>
</dbReference>
<dbReference type="KEGG" id="ria:C7V51_13855"/>
<keyword evidence="1" id="KW-0472">Membrane</keyword>
<feature type="transmembrane region" description="Helical" evidence="1">
    <location>
        <begin position="58"/>
        <end position="81"/>
    </location>
</feature>
<evidence type="ECO:0000256" key="1">
    <source>
        <dbReference type="SAM" id="Phobius"/>
    </source>
</evidence>
<dbReference type="Proteomes" id="UP000283946">
    <property type="component" value="Chromosome"/>
</dbReference>
<feature type="transmembrane region" description="Helical" evidence="1">
    <location>
        <begin position="31"/>
        <end position="51"/>
    </location>
</feature>
<protein>
    <submittedName>
        <fullName evidence="2">Uncharacterized protein</fullName>
    </submittedName>
</protein>
<dbReference type="AlphaFoldDB" id="A0AAD1EN65"/>
<name>A0AAD1EN65_9MICO</name>
<feature type="transmembrane region" description="Helical" evidence="1">
    <location>
        <begin position="101"/>
        <end position="117"/>
    </location>
</feature>
<keyword evidence="1" id="KW-0812">Transmembrane</keyword>
<dbReference type="EMBL" id="CP028130">
    <property type="protein sequence ID" value="AZZ56836.1"/>
    <property type="molecule type" value="Genomic_DNA"/>
</dbReference>
<evidence type="ECO:0000313" key="3">
    <source>
        <dbReference type="Proteomes" id="UP000283946"/>
    </source>
</evidence>
<keyword evidence="1" id="KW-1133">Transmembrane helix</keyword>
<sequence>MKAYLRFCGLGALTVIVAFILAPFIGGVLAFGYFFYVLIAGIMLVLVQLALRRRDHRLLARLSPWMPMLSWVVSVIAYTWLDAVVSEKVDLARVPGFAEMFAIWPALHLLALISVWGRRRNRAR</sequence>